<dbReference type="PROSITE" id="PS01031">
    <property type="entry name" value="SHSP"/>
    <property type="match status" value="1"/>
</dbReference>
<dbReference type="AlphaFoldDB" id="A0A3P3VLP3"/>
<dbReference type="CDD" id="cd06464">
    <property type="entry name" value="ACD_sHsps-like"/>
    <property type="match status" value="1"/>
</dbReference>
<comment type="similarity">
    <text evidence="1 2">Belongs to the small heat shock protein (HSP20) family.</text>
</comment>
<evidence type="ECO:0000313" key="5">
    <source>
        <dbReference type="Proteomes" id="UP000280792"/>
    </source>
</evidence>
<gene>
    <name evidence="4" type="ORF">D0544_13165</name>
</gene>
<dbReference type="RefSeq" id="WP_125016867.1">
    <property type="nucleotide sequence ID" value="NZ_QWEZ01000002.1"/>
</dbReference>
<dbReference type="InterPro" id="IPR002068">
    <property type="entry name" value="A-crystallin/Hsp20_dom"/>
</dbReference>
<feature type="domain" description="SHSP" evidence="3">
    <location>
        <begin position="62"/>
        <end position="176"/>
    </location>
</feature>
<sequence length="176" mass="19970">MEWQKALPWNWFSNEQPQSVPVERQYSQHPLTQLHNEMDRLFEGAFSGFGLRPFGARDFPEMKEVMLKPKLDISESPETYTITVEVAGVDKDDLNIALDGNLLTITGEKKQEKNEEKDNMHCIERSYGAFRRVLTLPANADPAQLNAKVDKGVLTLTIAKRGESDSTCRKIDIQSS</sequence>
<dbReference type="PANTHER" id="PTHR11527">
    <property type="entry name" value="HEAT-SHOCK PROTEIN 20 FAMILY MEMBER"/>
    <property type="match status" value="1"/>
</dbReference>
<protein>
    <submittedName>
        <fullName evidence="4">Hsp20/alpha crystallin family protein</fullName>
    </submittedName>
</protein>
<keyword evidence="5" id="KW-1185">Reference proteome</keyword>
<evidence type="ECO:0000256" key="2">
    <source>
        <dbReference type="RuleBase" id="RU003616"/>
    </source>
</evidence>
<dbReference type="Gene3D" id="2.60.40.790">
    <property type="match status" value="1"/>
</dbReference>
<dbReference type="SUPFAM" id="SSF49764">
    <property type="entry name" value="HSP20-like chaperones"/>
    <property type="match status" value="1"/>
</dbReference>
<reference evidence="4 5" key="1">
    <citation type="submission" date="2018-08" db="EMBL/GenBank/DDBJ databases">
        <authorList>
            <person name="Khan S.A."/>
        </authorList>
    </citation>
    <scope>NUCLEOTIDE SEQUENCE [LARGE SCALE GENOMIC DNA]</scope>
    <source>
        <strain evidence="4 5">GTF-13</strain>
    </source>
</reference>
<proteinExistence type="inferred from homology"/>
<evidence type="ECO:0000313" key="4">
    <source>
        <dbReference type="EMBL" id="RRJ82798.1"/>
    </source>
</evidence>
<reference evidence="4 5" key="2">
    <citation type="submission" date="2018-12" db="EMBL/GenBank/DDBJ databases">
        <title>Simiduia agarivorans gen. nov., sp. nov., a marine, agarolytic bacterium isolated from shallow coastal water from Keelung, Taiwan.</title>
        <authorList>
            <person name="Shieh W.Y."/>
        </authorList>
    </citation>
    <scope>NUCLEOTIDE SEQUENCE [LARGE SCALE GENOMIC DNA]</scope>
    <source>
        <strain evidence="4 5">GTF-13</strain>
    </source>
</reference>
<dbReference type="Proteomes" id="UP000280792">
    <property type="component" value="Unassembled WGS sequence"/>
</dbReference>
<dbReference type="InterPro" id="IPR031107">
    <property type="entry name" value="Small_HSP"/>
</dbReference>
<evidence type="ECO:0000256" key="1">
    <source>
        <dbReference type="PROSITE-ProRule" id="PRU00285"/>
    </source>
</evidence>
<organism evidence="4 5">
    <name type="scientific">Aestuariirhabdus litorea</name>
    <dbReference type="NCBI Taxonomy" id="2528527"/>
    <lineage>
        <taxon>Bacteria</taxon>
        <taxon>Pseudomonadati</taxon>
        <taxon>Pseudomonadota</taxon>
        <taxon>Gammaproteobacteria</taxon>
        <taxon>Oceanospirillales</taxon>
        <taxon>Aestuariirhabdaceae</taxon>
        <taxon>Aestuariirhabdus</taxon>
    </lineage>
</organism>
<comment type="caution">
    <text evidence="4">The sequence shown here is derived from an EMBL/GenBank/DDBJ whole genome shotgun (WGS) entry which is preliminary data.</text>
</comment>
<accession>A0A3P3VLP3</accession>
<dbReference type="EMBL" id="QWEZ01000002">
    <property type="protein sequence ID" value="RRJ82798.1"/>
    <property type="molecule type" value="Genomic_DNA"/>
</dbReference>
<dbReference type="InterPro" id="IPR008978">
    <property type="entry name" value="HSP20-like_chaperone"/>
</dbReference>
<evidence type="ECO:0000259" key="3">
    <source>
        <dbReference type="PROSITE" id="PS01031"/>
    </source>
</evidence>
<name>A0A3P3VLP3_9GAMM</name>
<dbReference type="Pfam" id="PF00011">
    <property type="entry name" value="HSP20"/>
    <property type="match status" value="1"/>
</dbReference>